<dbReference type="STRING" id="3821.A0A151SFN3"/>
<protein>
    <recommendedName>
        <fullName evidence="3">RRM domain-containing protein</fullName>
    </recommendedName>
</protein>
<dbReference type="Proteomes" id="UP000075243">
    <property type="component" value="Unassembled WGS sequence"/>
</dbReference>
<accession>A0A151SFN3</accession>
<dbReference type="PANTHER" id="PTHR33527:SF28">
    <property type="entry name" value="GB|AAD43168.1"/>
    <property type="match status" value="1"/>
</dbReference>
<evidence type="ECO:0000313" key="2">
    <source>
        <dbReference type="Proteomes" id="UP000075243"/>
    </source>
</evidence>
<reference evidence="1" key="1">
    <citation type="journal article" date="2012" name="Nat. Biotechnol.">
        <title>Draft genome sequence of pigeonpea (Cajanus cajan), an orphan legume crop of resource-poor farmers.</title>
        <authorList>
            <person name="Varshney R.K."/>
            <person name="Chen W."/>
            <person name="Li Y."/>
            <person name="Bharti A.K."/>
            <person name="Saxena R.K."/>
            <person name="Schlueter J.A."/>
            <person name="Donoghue M.T."/>
            <person name="Azam S."/>
            <person name="Fan G."/>
            <person name="Whaley A.M."/>
            <person name="Farmer A.D."/>
            <person name="Sheridan J."/>
            <person name="Iwata A."/>
            <person name="Tuteja R."/>
            <person name="Penmetsa R.V."/>
            <person name="Wu W."/>
            <person name="Upadhyaya H.D."/>
            <person name="Yang S.P."/>
            <person name="Shah T."/>
            <person name="Saxena K.B."/>
            <person name="Michael T."/>
            <person name="McCombie W.R."/>
            <person name="Yang B."/>
            <person name="Zhang G."/>
            <person name="Yang H."/>
            <person name="Wang J."/>
            <person name="Spillane C."/>
            <person name="Cook D.R."/>
            <person name="May G.D."/>
            <person name="Xu X."/>
            <person name="Jackson S.A."/>
        </authorList>
    </citation>
    <scope>NUCLEOTIDE SEQUENCE [LARGE SCALE GENOMIC DNA]</scope>
</reference>
<dbReference type="EMBL" id="KQ483412">
    <property type="protein sequence ID" value="KYP53640.1"/>
    <property type="molecule type" value="Genomic_DNA"/>
</dbReference>
<organism evidence="1 2">
    <name type="scientific">Cajanus cajan</name>
    <name type="common">Pigeon pea</name>
    <name type="synonym">Cajanus indicus</name>
    <dbReference type="NCBI Taxonomy" id="3821"/>
    <lineage>
        <taxon>Eukaryota</taxon>
        <taxon>Viridiplantae</taxon>
        <taxon>Streptophyta</taxon>
        <taxon>Embryophyta</taxon>
        <taxon>Tracheophyta</taxon>
        <taxon>Spermatophyta</taxon>
        <taxon>Magnoliopsida</taxon>
        <taxon>eudicotyledons</taxon>
        <taxon>Gunneridae</taxon>
        <taxon>Pentapetalae</taxon>
        <taxon>rosids</taxon>
        <taxon>fabids</taxon>
        <taxon>Fabales</taxon>
        <taxon>Fabaceae</taxon>
        <taxon>Papilionoideae</taxon>
        <taxon>50 kb inversion clade</taxon>
        <taxon>NPAAA clade</taxon>
        <taxon>indigoferoid/millettioid clade</taxon>
        <taxon>Phaseoleae</taxon>
        <taxon>Cajanus</taxon>
    </lineage>
</organism>
<sequence length="303" mass="34709">MSFSAPFTDPSTLVIVTKEEFLSFYNIDRQLFTRLVVGLGRGTSQSTHVMAFIIWLEKQCKDMNLMKNMLQWPDTTLASLVDEVILVINCIESPQFIYDDVVNHNALPVVKSILQNNDTSLKYFYGKRLIIISAVTKILNNICLKVFIDIVQQVQYTKAMKERVYYNPLPGFTIVPEQVVLPTPQRSEGSSCYWDGSNPPLETYDVSNQKEEVPVDDRIIFITFSEGYPTSKAEIRDFFSRRYGNIIEALLMQDVAPPDQPVYACVVIRAEAIHMIEHFLESTKSVRLYINGKHAWATKYVPK</sequence>
<name>A0A151SFN3_CAJCA</name>
<dbReference type="AlphaFoldDB" id="A0A151SFN3"/>
<evidence type="ECO:0008006" key="3">
    <source>
        <dbReference type="Google" id="ProtNLM"/>
    </source>
</evidence>
<dbReference type="Gramene" id="C.cajan_23845.t">
    <property type="protein sequence ID" value="C.cajan_23845.t"/>
    <property type="gene ID" value="C.cajan_23845"/>
</dbReference>
<proteinExistence type="predicted"/>
<evidence type="ECO:0000313" key="1">
    <source>
        <dbReference type="EMBL" id="KYP53640.1"/>
    </source>
</evidence>
<gene>
    <name evidence="1" type="ORF">KK1_024535</name>
</gene>
<keyword evidence="2" id="KW-1185">Reference proteome</keyword>
<dbReference type="OMA" id="CPEKAQN"/>
<dbReference type="PANTHER" id="PTHR33527">
    <property type="entry name" value="OS07G0274300 PROTEIN"/>
    <property type="match status" value="1"/>
</dbReference>